<dbReference type="InterPro" id="IPR002156">
    <property type="entry name" value="RNaseH_domain"/>
</dbReference>
<evidence type="ECO:0000313" key="2">
    <source>
        <dbReference type="EMBL" id="KAG8503159.1"/>
    </source>
</evidence>
<accession>A0A8J5ZB64</accession>
<dbReference type="AlphaFoldDB" id="A0A8J5ZB64"/>
<keyword evidence="3" id="KW-1185">Reference proteome</keyword>
<dbReference type="InterPro" id="IPR036397">
    <property type="entry name" value="RNaseH_sf"/>
</dbReference>
<gene>
    <name evidence="2" type="ORF">CXB51_000961</name>
</gene>
<dbReference type="GO" id="GO:0003676">
    <property type="term" value="F:nucleic acid binding"/>
    <property type="evidence" value="ECO:0007669"/>
    <property type="project" value="InterPro"/>
</dbReference>
<dbReference type="PANTHER" id="PTHR47074:SF48">
    <property type="entry name" value="POLYNUCLEOTIDYL TRANSFERASE, RIBONUCLEASE H-LIKE SUPERFAMILY PROTEIN"/>
    <property type="match status" value="1"/>
</dbReference>
<reference evidence="2 3" key="1">
    <citation type="journal article" date="2021" name="bioRxiv">
        <title>The Gossypium anomalum genome as a resource for cotton improvement and evolutionary analysis of hybrid incompatibility.</title>
        <authorList>
            <person name="Grover C.E."/>
            <person name="Yuan D."/>
            <person name="Arick M.A."/>
            <person name="Miller E.R."/>
            <person name="Hu G."/>
            <person name="Peterson D.G."/>
            <person name="Wendel J.F."/>
            <person name="Udall J.A."/>
        </authorList>
    </citation>
    <scope>NUCLEOTIDE SEQUENCE [LARGE SCALE GENOMIC DNA]</scope>
    <source>
        <strain evidence="2">JFW-Udall</strain>
        <tissue evidence="2">Leaf</tissue>
    </source>
</reference>
<proteinExistence type="predicted"/>
<dbReference type="PANTHER" id="PTHR47074">
    <property type="entry name" value="BNAC02G40300D PROTEIN"/>
    <property type="match status" value="1"/>
</dbReference>
<dbReference type="GO" id="GO:0004523">
    <property type="term" value="F:RNA-DNA hybrid ribonuclease activity"/>
    <property type="evidence" value="ECO:0007669"/>
    <property type="project" value="InterPro"/>
</dbReference>
<dbReference type="InterPro" id="IPR052929">
    <property type="entry name" value="RNase_H-like_EbsB-rel"/>
</dbReference>
<dbReference type="InterPro" id="IPR012337">
    <property type="entry name" value="RNaseH-like_sf"/>
</dbReference>
<dbReference type="Pfam" id="PF13456">
    <property type="entry name" value="RVT_3"/>
    <property type="match status" value="1"/>
</dbReference>
<evidence type="ECO:0000259" key="1">
    <source>
        <dbReference type="Pfam" id="PF13456"/>
    </source>
</evidence>
<dbReference type="Gene3D" id="3.30.420.10">
    <property type="entry name" value="Ribonuclease H-like superfamily/Ribonuclease H"/>
    <property type="match status" value="1"/>
</dbReference>
<name>A0A8J5ZB64_9ROSI</name>
<comment type="caution">
    <text evidence="2">The sequence shown here is derived from an EMBL/GenBank/DDBJ whole genome shotgun (WGS) entry which is preliminary data.</text>
</comment>
<dbReference type="Proteomes" id="UP000701853">
    <property type="component" value="Chromosome 1"/>
</dbReference>
<feature type="domain" description="RNase H type-1" evidence="1">
    <location>
        <begin position="45"/>
        <end position="165"/>
    </location>
</feature>
<dbReference type="SUPFAM" id="SSF53098">
    <property type="entry name" value="Ribonuclease H-like"/>
    <property type="match status" value="1"/>
</dbReference>
<sequence>MVVWERARTLSNDFKIFNLKKPPMIRPTPECKGWKKPPNDFIKINVDAAVSKGNVGYGAIARDADGFVLTWCYGFATKDIEAALAELEMLTMGLNLASKLNASKIIIESDSAILINKVKKRDHDVTILGRCMQKEWEVFRSFKMVHFNWINRSSNEVVDLLCKLAIMNQCNLNFNLDYPSKIHNVIIQDAIK</sequence>
<dbReference type="OrthoDB" id="1002691at2759"/>
<evidence type="ECO:0000313" key="3">
    <source>
        <dbReference type="Proteomes" id="UP000701853"/>
    </source>
</evidence>
<dbReference type="InterPro" id="IPR044730">
    <property type="entry name" value="RNase_H-like_dom_plant"/>
</dbReference>
<protein>
    <recommendedName>
        <fullName evidence="1">RNase H type-1 domain-containing protein</fullName>
    </recommendedName>
</protein>
<organism evidence="2 3">
    <name type="scientific">Gossypium anomalum</name>
    <dbReference type="NCBI Taxonomy" id="47600"/>
    <lineage>
        <taxon>Eukaryota</taxon>
        <taxon>Viridiplantae</taxon>
        <taxon>Streptophyta</taxon>
        <taxon>Embryophyta</taxon>
        <taxon>Tracheophyta</taxon>
        <taxon>Spermatophyta</taxon>
        <taxon>Magnoliopsida</taxon>
        <taxon>eudicotyledons</taxon>
        <taxon>Gunneridae</taxon>
        <taxon>Pentapetalae</taxon>
        <taxon>rosids</taxon>
        <taxon>malvids</taxon>
        <taxon>Malvales</taxon>
        <taxon>Malvaceae</taxon>
        <taxon>Malvoideae</taxon>
        <taxon>Gossypium</taxon>
    </lineage>
</organism>
<dbReference type="CDD" id="cd06222">
    <property type="entry name" value="RNase_H_like"/>
    <property type="match status" value="1"/>
</dbReference>
<dbReference type="EMBL" id="JAHUZN010000001">
    <property type="protein sequence ID" value="KAG8503159.1"/>
    <property type="molecule type" value="Genomic_DNA"/>
</dbReference>